<dbReference type="Proteomes" id="UP000886520">
    <property type="component" value="Chromosome 2"/>
</dbReference>
<dbReference type="EMBL" id="JABFUD020000003">
    <property type="protein sequence ID" value="KAI5081538.1"/>
    <property type="molecule type" value="Genomic_DNA"/>
</dbReference>
<evidence type="ECO:0000313" key="2">
    <source>
        <dbReference type="Proteomes" id="UP000886520"/>
    </source>
</evidence>
<evidence type="ECO:0000313" key="1">
    <source>
        <dbReference type="EMBL" id="KAI5081538.1"/>
    </source>
</evidence>
<dbReference type="OrthoDB" id="60984at2759"/>
<reference evidence="1" key="1">
    <citation type="submission" date="2021-01" db="EMBL/GenBank/DDBJ databases">
        <title>Adiantum capillus-veneris genome.</title>
        <authorList>
            <person name="Fang Y."/>
            <person name="Liao Q."/>
        </authorList>
    </citation>
    <scope>NUCLEOTIDE SEQUENCE</scope>
    <source>
        <strain evidence="1">H3</strain>
        <tissue evidence="1">Leaf</tissue>
    </source>
</reference>
<gene>
    <name evidence="1" type="ORF">GOP47_0001281</name>
</gene>
<dbReference type="AlphaFoldDB" id="A0A9D4V8E2"/>
<comment type="caution">
    <text evidence="1">The sequence shown here is derived from an EMBL/GenBank/DDBJ whole genome shotgun (WGS) entry which is preliminary data.</text>
</comment>
<protein>
    <submittedName>
        <fullName evidence="1">Uncharacterized protein</fullName>
    </submittedName>
</protein>
<keyword evidence="2" id="KW-1185">Reference proteome</keyword>
<proteinExistence type="predicted"/>
<accession>A0A9D4V8E2</accession>
<name>A0A9D4V8E2_ADICA</name>
<organism evidence="1 2">
    <name type="scientific">Adiantum capillus-veneris</name>
    <name type="common">Maidenhair fern</name>
    <dbReference type="NCBI Taxonomy" id="13818"/>
    <lineage>
        <taxon>Eukaryota</taxon>
        <taxon>Viridiplantae</taxon>
        <taxon>Streptophyta</taxon>
        <taxon>Embryophyta</taxon>
        <taxon>Tracheophyta</taxon>
        <taxon>Polypodiopsida</taxon>
        <taxon>Polypodiidae</taxon>
        <taxon>Polypodiales</taxon>
        <taxon>Pteridineae</taxon>
        <taxon>Pteridaceae</taxon>
        <taxon>Vittarioideae</taxon>
        <taxon>Adiantum</taxon>
    </lineage>
</organism>
<sequence>MRTTKFWVSNRGILSLLNLQILGYSRSELSSESLKNMISEHLTCRVDHPITLKNQIELWIAKRDMANLPGKEVRIY</sequence>